<evidence type="ECO:0000256" key="3">
    <source>
        <dbReference type="ARBA" id="ARBA00022723"/>
    </source>
</evidence>
<dbReference type="InterPro" id="IPR001486">
    <property type="entry name" value="Hemoglobin_trunc"/>
</dbReference>
<dbReference type="RefSeq" id="WP_284390132.1">
    <property type="nucleotide sequence ID" value="NZ_BSNK01000002.1"/>
</dbReference>
<evidence type="ECO:0000313" key="7">
    <source>
        <dbReference type="EMBL" id="GLQ24071.1"/>
    </source>
</evidence>
<evidence type="ECO:0008006" key="9">
    <source>
        <dbReference type="Google" id="ProtNLM"/>
    </source>
</evidence>
<keyword evidence="1" id="KW-0813">Transport</keyword>
<dbReference type="InterPro" id="IPR012292">
    <property type="entry name" value="Globin/Proto"/>
</dbReference>
<keyword evidence="6" id="KW-0732">Signal</keyword>
<evidence type="ECO:0000256" key="4">
    <source>
        <dbReference type="ARBA" id="ARBA00023004"/>
    </source>
</evidence>
<sequence>MMKPAIQALLLGASLTLSLTLPLQASDKTKSTLYDDLGGKPVMDKVIADMLDLALADPRMAPIFVDSDMERLEKLIIIHTCHIADGPCDYDGQDMRRAHDGLGIRTLHFNTLVENLQQAMDDQDIPFRTQNRFLARLAPMHDDVTERSPVPPRTTKADSYSVAPITRMGPDQDPETPSEASP</sequence>
<evidence type="ECO:0000256" key="6">
    <source>
        <dbReference type="SAM" id="SignalP"/>
    </source>
</evidence>
<reference evidence="7" key="2">
    <citation type="submission" date="2023-01" db="EMBL/GenBank/DDBJ databases">
        <title>Draft genome sequence of Algimonas ampicilliniresistens strain NBRC 108219.</title>
        <authorList>
            <person name="Sun Q."/>
            <person name="Mori K."/>
        </authorList>
    </citation>
    <scope>NUCLEOTIDE SEQUENCE</scope>
    <source>
        <strain evidence="7">NBRC 108219</strain>
    </source>
</reference>
<dbReference type="CDD" id="cd00454">
    <property type="entry name" value="TrHb1_N"/>
    <property type="match status" value="1"/>
</dbReference>
<keyword evidence="8" id="KW-1185">Reference proteome</keyword>
<name>A0ABQ5V946_9PROT</name>
<evidence type="ECO:0000313" key="8">
    <source>
        <dbReference type="Proteomes" id="UP001161391"/>
    </source>
</evidence>
<dbReference type="SUPFAM" id="SSF46458">
    <property type="entry name" value="Globin-like"/>
    <property type="match status" value="1"/>
</dbReference>
<evidence type="ECO:0000256" key="5">
    <source>
        <dbReference type="SAM" id="MobiDB-lite"/>
    </source>
</evidence>
<protein>
    <recommendedName>
        <fullName evidence="9">Group 1 truncated hemoglobin</fullName>
    </recommendedName>
</protein>
<comment type="caution">
    <text evidence="7">The sequence shown here is derived from an EMBL/GenBank/DDBJ whole genome shotgun (WGS) entry which is preliminary data.</text>
</comment>
<keyword evidence="2" id="KW-0349">Heme</keyword>
<evidence type="ECO:0000256" key="1">
    <source>
        <dbReference type="ARBA" id="ARBA00022448"/>
    </source>
</evidence>
<keyword evidence="4" id="KW-0408">Iron</keyword>
<organism evidence="7 8">
    <name type="scientific">Algimonas ampicilliniresistens</name>
    <dbReference type="NCBI Taxonomy" id="1298735"/>
    <lineage>
        <taxon>Bacteria</taxon>
        <taxon>Pseudomonadati</taxon>
        <taxon>Pseudomonadota</taxon>
        <taxon>Alphaproteobacteria</taxon>
        <taxon>Maricaulales</taxon>
        <taxon>Robiginitomaculaceae</taxon>
        <taxon>Algimonas</taxon>
    </lineage>
</organism>
<proteinExistence type="predicted"/>
<reference evidence="7" key="1">
    <citation type="journal article" date="2014" name="Int. J. Syst. Evol. Microbiol.">
        <title>Complete genome of a new Firmicutes species belonging to the dominant human colonic microbiota ('Ruminococcus bicirculans') reveals two chromosomes and a selective capacity to utilize plant glucans.</title>
        <authorList>
            <consortium name="NISC Comparative Sequencing Program"/>
            <person name="Wegmann U."/>
            <person name="Louis P."/>
            <person name="Goesmann A."/>
            <person name="Henrissat B."/>
            <person name="Duncan S.H."/>
            <person name="Flint H.J."/>
        </authorList>
    </citation>
    <scope>NUCLEOTIDE SEQUENCE</scope>
    <source>
        <strain evidence="7">NBRC 108219</strain>
    </source>
</reference>
<feature type="region of interest" description="Disordered" evidence="5">
    <location>
        <begin position="140"/>
        <end position="182"/>
    </location>
</feature>
<accession>A0ABQ5V946</accession>
<keyword evidence="3" id="KW-0479">Metal-binding</keyword>
<dbReference type="Proteomes" id="UP001161391">
    <property type="component" value="Unassembled WGS sequence"/>
</dbReference>
<dbReference type="EMBL" id="BSNK01000002">
    <property type="protein sequence ID" value="GLQ24071.1"/>
    <property type="molecule type" value="Genomic_DNA"/>
</dbReference>
<gene>
    <name evidence="7" type="ORF">GCM10007853_19450</name>
</gene>
<dbReference type="InterPro" id="IPR009050">
    <property type="entry name" value="Globin-like_sf"/>
</dbReference>
<evidence type="ECO:0000256" key="2">
    <source>
        <dbReference type="ARBA" id="ARBA00022617"/>
    </source>
</evidence>
<feature type="chain" id="PRO_5045675941" description="Group 1 truncated hemoglobin" evidence="6">
    <location>
        <begin position="26"/>
        <end position="182"/>
    </location>
</feature>
<dbReference type="Pfam" id="PF01152">
    <property type="entry name" value="Bac_globin"/>
    <property type="match status" value="1"/>
</dbReference>
<dbReference type="Gene3D" id="1.10.490.10">
    <property type="entry name" value="Globins"/>
    <property type="match status" value="1"/>
</dbReference>
<feature type="signal peptide" evidence="6">
    <location>
        <begin position="1"/>
        <end position="25"/>
    </location>
</feature>